<gene>
    <name evidence="1" type="ORF">DVH24_004162</name>
</gene>
<organism evidence="1 2">
    <name type="scientific">Malus domestica</name>
    <name type="common">Apple</name>
    <name type="synonym">Pyrus malus</name>
    <dbReference type="NCBI Taxonomy" id="3750"/>
    <lineage>
        <taxon>Eukaryota</taxon>
        <taxon>Viridiplantae</taxon>
        <taxon>Streptophyta</taxon>
        <taxon>Embryophyta</taxon>
        <taxon>Tracheophyta</taxon>
        <taxon>Spermatophyta</taxon>
        <taxon>Magnoliopsida</taxon>
        <taxon>eudicotyledons</taxon>
        <taxon>Gunneridae</taxon>
        <taxon>Pentapetalae</taxon>
        <taxon>rosids</taxon>
        <taxon>fabids</taxon>
        <taxon>Rosales</taxon>
        <taxon>Rosaceae</taxon>
        <taxon>Amygdaloideae</taxon>
        <taxon>Maleae</taxon>
        <taxon>Malus</taxon>
    </lineage>
</organism>
<dbReference type="Proteomes" id="UP000290289">
    <property type="component" value="Chromosome 3"/>
</dbReference>
<dbReference type="GO" id="GO:0004497">
    <property type="term" value="F:monooxygenase activity"/>
    <property type="evidence" value="ECO:0007669"/>
    <property type="project" value="InterPro"/>
</dbReference>
<dbReference type="GO" id="GO:0016705">
    <property type="term" value="F:oxidoreductase activity, acting on paired donors, with incorporation or reduction of molecular oxygen"/>
    <property type="evidence" value="ECO:0007669"/>
    <property type="project" value="InterPro"/>
</dbReference>
<dbReference type="SUPFAM" id="SSF48264">
    <property type="entry name" value="Cytochrome P450"/>
    <property type="match status" value="1"/>
</dbReference>
<dbReference type="EMBL" id="RDQH01000329">
    <property type="protein sequence ID" value="RXI03510.1"/>
    <property type="molecule type" value="Genomic_DNA"/>
</dbReference>
<accession>A0A498K5I5</accession>
<dbReference type="InterPro" id="IPR036396">
    <property type="entry name" value="Cyt_P450_sf"/>
</dbReference>
<dbReference type="GO" id="GO:0020037">
    <property type="term" value="F:heme binding"/>
    <property type="evidence" value="ECO:0007669"/>
    <property type="project" value="InterPro"/>
</dbReference>
<evidence type="ECO:0000313" key="1">
    <source>
        <dbReference type="EMBL" id="RXI03510.1"/>
    </source>
</evidence>
<dbReference type="Gene3D" id="1.10.630.10">
    <property type="entry name" value="Cytochrome P450"/>
    <property type="match status" value="1"/>
</dbReference>
<keyword evidence="2" id="KW-1185">Reference proteome</keyword>
<reference evidence="1" key="1">
    <citation type="submission" date="2018-10" db="EMBL/GenBank/DDBJ databases">
        <title>A high-quality apple genome assembly.</title>
        <authorList>
            <person name="Hu J."/>
        </authorList>
    </citation>
    <scope>NUCLEOTIDE SEQUENCE [LARGE SCALE GENOMIC DNA]</scope>
    <source>
        <tissue evidence="1">Young leaf</tissue>
    </source>
</reference>
<proteinExistence type="predicted"/>
<name>A0A498K5I5_MALDO</name>
<evidence type="ECO:0000313" key="2">
    <source>
        <dbReference type="Proteomes" id="UP000290289"/>
    </source>
</evidence>
<dbReference type="InterPro" id="IPR001128">
    <property type="entry name" value="Cyt_P450"/>
</dbReference>
<comment type="caution">
    <text evidence="1">The sequence shown here is derived from an EMBL/GenBank/DDBJ whole genome shotgun (WGS) entry which is preliminary data.</text>
</comment>
<dbReference type="GO" id="GO:0005506">
    <property type="term" value="F:iron ion binding"/>
    <property type="evidence" value="ECO:0007669"/>
    <property type="project" value="InterPro"/>
</dbReference>
<dbReference type="AlphaFoldDB" id="A0A498K5I5"/>
<sequence length="74" mass="8705">MLYKHPHMQEKVSTKVREEANFKDDSSIVELANSLNEDALNKMQYLLAALTETQRLYLAIPLDKNTPWIIVYYF</sequence>
<dbReference type="Pfam" id="PF00067">
    <property type="entry name" value="p450"/>
    <property type="match status" value="1"/>
</dbReference>
<protein>
    <submittedName>
        <fullName evidence="1">Uncharacterized protein</fullName>
    </submittedName>
</protein>